<protein>
    <recommendedName>
        <fullName evidence="8">Polysaccharide biosynthesis protein C-terminal domain-containing protein</fullName>
    </recommendedName>
</protein>
<keyword evidence="5 6" id="KW-0472">Membrane</keyword>
<dbReference type="InterPro" id="IPR002797">
    <property type="entry name" value="Polysacc_synth"/>
</dbReference>
<reference evidence="7" key="1">
    <citation type="journal article" date="2015" name="Nature">
        <title>Complex archaea that bridge the gap between prokaryotes and eukaryotes.</title>
        <authorList>
            <person name="Spang A."/>
            <person name="Saw J.H."/>
            <person name="Jorgensen S.L."/>
            <person name="Zaremba-Niedzwiedzka K."/>
            <person name="Martijn J."/>
            <person name="Lind A.E."/>
            <person name="van Eijk R."/>
            <person name="Schleper C."/>
            <person name="Guy L."/>
            <person name="Ettema T.J."/>
        </authorList>
    </citation>
    <scope>NUCLEOTIDE SEQUENCE</scope>
</reference>
<evidence type="ECO:0000256" key="6">
    <source>
        <dbReference type="SAM" id="Phobius"/>
    </source>
</evidence>
<feature type="transmembrane region" description="Helical" evidence="6">
    <location>
        <begin position="21"/>
        <end position="42"/>
    </location>
</feature>
<proteinExistence type="predicted"/>
<gene>
    <name evidence="7" type="ORF">LCGC14_0274760</name>
</gene>
<dbReference type="GO" id="GO:0005886">
    <property type="term" value="C:plasma membrane"/>
    <property type="evidence" value="ECO:0007669"/>
    <property type="project" value="UniProtKB-SubCell"/>
</dbReference>
<feature type="transmembrane region" description="Helical" evidence="6">
    <location>
        <begin position="303"/>
        <end position="326"/>
    </location>
</feature>
<evidence type="ECO:0000256" key="2">
    <source>
        <dbReference type="ARBA" id="ARBA00022475"/>
    </source>
</evidence>
<dbReference type="EMBL" id="LAZR01000154">
    <property type="protein sequence ID" value="KKN85858.1"/>
    <property type="molecule type" value="Genomic_DNA"/>
</dbReference>
<evidence type="ECO:0000313" key="7">
    <source>
        <dbReference type="EMBL" id="KKN85858.1"/>
    </source>
</evidence>
<organism evidence="7">
    <name type="scientific">marine sediment metagenome</name>
    <dbReference type="NCBI Taxonomy" id="412755"/>
    <lineage>
        <taxon>unclassified sequences</taxon>
        <taxon>metagenomes</taxon>
        <taxon>ecological metagenomes</taxon>
    </lineage>
</organism>
<keyword evidence="4 6" id="KW-1133">Transmembrane helix</keyword>
<evidence type="ECO:0000256" key="3">
    <source>
        <dbReference type="ARBA" id="ARBA00022692"/>
    </source>
</evidence>
<comment type="subcellular location">
    <subcellularLocation>
        <location evidence="1">Cell membrane</location>
        <topology evidence="1">Multi-pass membrane protein</topology>
    </subcellularLocation>
</comment>
<feature type="transmembrane region" description="Helical" evidence="6">
    <location>
        <begin position="93"/>
        <end position="120"/>
    </location>
</feature>
<feature type="transmembrane region" description="Helical" evidence="6">
    <location>
        <begin position="132"/>
        <end position="150"/>
    </location>
</feature>
<feature type="transmembrane region" description="Helical" evidence="6">
    <location>
        <begin position="430"/>
        <end position="449"/>
    </location>
</feature>
<evidence type="ECO:0000256" key="4">
    <source>
        <dbReference type="ARBA" id="ARBA00022989"/>
    </source>
</evidence>
<keyword evidence="3 6" id="KW-0812">Transmembrane</keyword>
<evidence type="ECO:0000256" key="5">
    <source>
        <dbReference type="ARBA" id="ARBA00023136"/>
    </source>
</evidence>
<feature type="transmembrane region" description="Helical" evidence="6">
    <location>
        <begin position="190"/>
        <end position="213"/>
    </location>
</feature>
<evidence type="ECO:0008006" key="8">
    <source>
        <dbReference type="Google" id="ProtNLM"/>
    </source>
</evidence>
<feature type="transmembrane region" description="Helical" evidence="6">
    <location>
        <begin position="54"/>
        <end position="81"/>
    </location>
</feature>
<dbReference type="PANTHER" id="PTHR30250:SF11">
    <property type="entry name" value="O-ANTIGEN TRANSPORTER-RELATED"/>
    <property type="match status" value="1"/>
</dbReference>
<dbReference type="PANTHER" id="PTHR30250">
    <property type="entry name" value="PST FAMILY PREDICTED COLANIC ACID TRANSPORTER"/>
    <property type="match status" value="1"/>
</dbReference>
<dbReference type="InterPro" id="IPR050833">
    <property type="entry name" value="Poly_Biosynth_Transport"/>
</dbReference>
<feature type="transmembrane region" description="Helical" evidence="6">
    <location>
        <begin position="372"/>
        <end position="394"/>
    </location>
</feature>
<comment type="caution">
    <text evidence="7">The sequence shown here is derived from an EMBL/GenBank/DDBJ whole genome shotgun (WGS) entry which is preliminary data.</text>
</comment>
<dbReference type="Pfam" id="PF01943">
    <property type="entry name" value="Polysacc_synt"/>
    <property type="match status" value="1"/>
</dbReference>
<feature type="transmembrane region" description="Helical" evidence="6">
    <location>
        <begin position="162"/>
        <end position="184"/>
    </location>
</feature>
<accession>A0A0F9X304</accession>
<feature type="transmembrane region" description="Helical" evidence="6">
    <location>
        <begin position="455"/>
        <end position="478"/>
    </location>
</feature>
<feature type="transmembrane region" description="Helical" evidence="6">
    <location>
        <begin position="400"/>
        <end position="418"/>
    </location>
</feature>
<name>A0A0F9X304_9ZZZZ</name>
<keyword evidence="2" id="KW-1003">Cell membrane</keyword>
<dbReference type="AlphaFoldDB" id="A0A0F9X304"/>
<feature type="transmembrane region" description="Helical" evidence="6">
    <location>
        <begin position="338"/>
        <end position="360"/>
    </location>
</feature>
<sequence length="511" mass="54864">MPMRPFAVIPKLLRTQGAKLSSVYLVSSVAQQLAVLLLIPVFTHHLTTDEYGLVALLMSMMLFVRALVDMGQPAALIRYYYAPREETESHGDLLLSAIVLRLVTAGVFLGAMFVALAPAWGWITNNRLPLQPHLSIVLLAAVGGSVNELVHTIFKVQQRAGAYAAVGLLTTLIQLASSVVYVVVLKLGPLSPVLGCVTGSVGVALPLVVWSFLKPSAGRLRRAVFWRHLRYGLPLVGGGAARWLQNGADRLVLNRVAGGSLGPYNLGYNMAFTGMSVMFNSIGNALQPIQFHVMQTRKDSPTILRALASVYVALLGAVCMTVVLYARELVAIIAPASYALAGRVLPLIAVAYLCHGYYLFVRRVLLFHKKTVLVSVLTIVPCLLALAGNILLIPRWGIDAAIWVLLGSVLATLAATFIAARRVDATRYPLAAILVTNIMIAAAALWLTYGPAEGVTAAGVAIKLVVLGVYLALVWIMFIRPHERVLLGLSASDGPPSDRNNSIGSDRDVIA</sequence>
<evidence type="ECO:0000256" key="1">
    <source>
        <dbReference type="ARBA" id="ARBA00004651"/>
    </source>
</evidence>